<dbReference type="GO" id="GO:0003735">
    <property type="term" value="F:structural constituent of ribosome"/>
    <property type="evidence" value="ECO:0007669"/>
    <property type="project" value="InterPro"/>
</dbReference>
<dbReference type="NCBIfam" id="TIGR00029">
    <property type="entry name" value="S20"/>
    <property type="match status" value="1"/>
</dbReference>
<evidence type="ECO:0000313" key="7">
    <source>
        <dbReference type="EMBL" id="KAH9320268.1"/>
    </source>
</evidence>
<organism evidence="7 8">
    <name type="scientific">Taxus chinensis</name>
    <name type="common">Chinese yew</name>
    <name type="synonym">Taxus wallichiana var. chinensis</name>
    <dbReference type="NCBI Taxonomy" id="29808"/>
    <lineage>
        <taxon>Eukaryota</taxon>
        <taxon>Viridiplantae</taxon>
        <taxon>Streptophyta</taxon>
        <taxon>Embryophyta</taxon>
        <taxon>Tracheophyta</taxon>
        <taxon>Spermatophyta</taxon>
        <taxon>Pinopsida</taxon>
        <taxon>Pinidae</taxon>
        <taxon>Conifers II</taxon>
        <taxon>Cupressales</taxon>
        <taxon>Taxaceae</taxon>
        <taxon>Taxus</taxon>
    </lineage>
</organism>
<evidence type="ECO:0000256" key="4">
    <source>
        <dbReference type="ARBA" id="ARBA00022980"/>
    </source>
</evidence>
<feature type="region of interest" description="Disordered" evidence="6">
    <location>
        <begin position="158"/>
        <end position="184"/>
    </location>
</feature>
<dbReference type="Gene3D" id="1.20.58.110">
    <property type="entry name" value="Ribosomal protein S20"/>
    <property type="match status" value="1"/>
</dbReference>
<evidence type="ECO:0000256" key="6">
    <source>
        <dbReference type="SAM" id="MobiDB-lite"/>
    </source>
</evidence>
<feature type="region of interest" description="Disordered" evidence="6">
    <location>
        <begin position="22"/>
        <end position="85"/>
    </location>
</feature>
<dbReference type="GO" id="GO:0006412">
    <property type="term" value="P:translation"/>
    <property type="evidence" value="ECO:0007669"/>
    <property type="project" value="InterPro"/>
</dbReference>
<dbReference type="InterPro" id="IPR036510">
    <property type="entry name" value="Ribosomal_bS20_sf"/>
</dbReference>
<comment type="caution">
    <text evidence="7">The sequence shown here is derived from an EMBL/GenBank/DDBJ whole genome shotgun (WGS) entry which is preliminary data.</text>
</comment>
<evidence type="ECO:0000256" key="2">
    <source>
        <dbReference type="ARBA" id="ARBA00022730"/>
    </source>
</evidence>
<dbReference type="AlphaFoldDB" id="A0AA38LCN7"/>
<dbReference type="EMBL" id="JAHRHJ020000004">
    <property type="protein sequence ID" value="KAH9320268.1"/>
    <property type="molecule type" value="Genomic_DNA"/>
</dbReference>
<sequence>MAKSRGSIWNFSLHAEKIPICTRASTGPPRTRGGLRVARRQQGKKGRSSGSFMEISPKGERIQSDVHVPTCPPGTRGTPIFSTGRREIGGVGGRFGDHQIQTQLEDKENACFGSVDVANGGVDGQFYCRISRVQDTERQLSNPQGLSAQGALLRPFSTTSMRADAEKSKKSGSAVKRARQAEERRIRNKSRKTLIKTRMKKVFKSLDEVKVSSSPSEDDFIEINKLISEAQSAIDKAVK</sequence>
<keyword evidence="4" id="KW-0689">Ribosomal protein</keyword>
<dbReference type="InterPro" id="IPR002583">
    <property type="entry name" value="Ribosomal_bS20"/>
</dbReference>
<keyword evidence="3" id="KW-0694">RNA-binding</keyword>
<feature type="non-terminal residue" evidence="7">
    <location>
        <position position="239"/>
    </location>
</feature>
<evidence type="ECO:0000256" key="1">
    <source>
        <dbReference type="ARBA" id="ARBA00007634"/>
    </source>
</evidence>
<feature type="compositionally biased region" description="Basic residues" evidence="6">
    <location>
        <begin position="37"/>
        <end position="47"/>
    </location>
</feature>
<reference evidence="7 8" key="1">
    <citation type="journal article" date="2021" name="Nat. Plants">
        <title>The Taxus genome provides insights into paclitaxel biosynthesis.</title>
        <authorList>
            <person name="Xiong X."/>
            <person name="Gou J."/>
            <person name="Liao Q."/>
            <person name="Li Y."/>
            <person name="Zhou Q."/>
            <person name="Bi G."/>
            <person name="Li C."/>
            <person name="Du R."/>
            <person name="Wang X."/>
            <person name="Sun T."/>
            <person name="Guo L."/>
            <person name="Liang H."/>
            <person name="Lu P."/>
            <person name="Wu Y."/>
            <person name="Zhang Z."/>
            <person name="Ro D.K."/>
            <person name="Shang Y."/>
            <person name="Huang S."/>
            <person name="Yan J."/>
        </authorList>
    </citation>
    <scope>NUCLEOTIDE SEQUENCE [LARGE SCALE GENOMIC DNA]</scope>
    <source>
        <strain evidence="7">Ta-2019</strain>
    </source>
</reference>
<evidence type="ECO:0000256" key="5">
    <source>
        <dbReference type="ARBA" id="ARBA00023274"/>
    </source>
</evidence>
<keyword evidence="2" id="KW-0699">rRNA-binding</keyword>
<dbReference type="GO" id="GO:0015935">
    <property type="term" value="C:small ribosomal subunit"/>
    <property type="evidence" value="ECO:0007669"/>
    <property type="project" value="TreeGrafter"/>
</dbReference>
<evidence type="ECO:0000313" key="8">
    <source>
        <dbReference type="Proteomes" id="UP000824469"/>
    </source>
</evidence>
<comment type="similarity">
    <text evidence="1">Belongs to the bacterial ribosomal protein bS20 family.</text>
</comment>
<dbReference type="PANTHER" id="PTHR33398:SF1">
    <property type="entry name" value="SMALL RIBOSOMAL SUBUNIT PROTEIN BS20C"/>
    <property type="match status" value="1"/>
</dbReference>
<dbReference type="PANTHER" id="PTHR33398">
    <property type="entry name" value="30S RIBOSOMAL PROTEIN S20"/>
    <property type="match status" value="1"/>
</dbReference>
<name>A0AA38LCN7_TAXCH</name>
<protein>
    <submittedName>
        <fullName evidence="7">Uncharacterized protein</fullName>
    </submittedName>
</protein>
<keyword evidence="5" id="KW-0687">Ribonucleoprotein</keyword>
<keyword evidence="8" id="KW-1185">Reference proteome</keyword>
<evidence type="ECO:0000256" key="3">
    <source>
        <dbReference type="ARBA" id="ARBA00022884"/>
    </source>
</evidence>
<dbReference type="Proteomes" id="UP000824469">
    <property type="component" value="Unassembled WGS sequence"/>
</dbReference>
<dbReference type="GO" id="GO:0070181">
    <property type="term" value="F:small ribosomal subunit rRNA binding"/>
    <property type="evidence" value="ECO:0007669"/>
    <property type="project" value="TreeGrafter"/>
</dbReference>
<accession>A0AA38LCN7</accession>
<dbReference type="Pfam" id="PF01649">
    <property type="entry name" value="Ribosomal_S20p"/>
    <property type="match status" value="1"/>
</dbReference>
<gene>
    <name evidence="7" type="ORF">KI387_022037</name>
</gene>
<dbReference type="SUPFAM" id="SSF46992">
    <property type="entry name" value="Ribosomal protein S20"/>
    <property type="match status" value="1"/>
</dbReference>
<proteinExistence type="inferred from homology"/>